<dbReference type="OrthoDB" id="9794954at2"/>
<feature type="transmembrane region" description="Helical" evidence="1">
    <location>
        <begin position="20"/>
        <end position="40"/>
    </location>
</feature>
<keyword evidence="1" id="KW-1133">Transmembrane helix</keyword>
<sequence>MSDPHPNNETAASPSQPDRRGFLVATAATAATAAGAGYLVHRSQRKSSVFIARHQSYTGELVRTIRDGLLACEFDPGTIRGKRVLLKPNLVEPSRLSPQMTTHPIVIQAAVEVFRGWDADVTVGEGPGHVRDTEQALMESGVMEALQEVRMSFEDLNYQEIRPVANAGKACDLKQFYFPRAVIEADLVVSMPKMKTHHWMGMTGAMKNLYGVIPGIKYGWPKNVLHFNGIPQTVYDINASVGRRIAIVDGIDCMEGDGPILGTPKNMGLILVGTNLTAVDATMARLMDILPDRIPYLALAANRLGPIDENRIVQRGEQWQPLVDPFLILDRKHLRKLRATNSHFVT</sequence>
<name>A0A5C6E1R7_9BACT</name>
<evidence type="ECO:0000256" key="1">
    <source>
        <dbReference type="SAM" id="Phobius"/>
    </source>
</evidence>
<feature type="domain" description="DUF362" evidence="2">
    <location>
        <begin position="84"/>
        <end position="285"/>
    </location>
</feature>
<protein>
    <recommendedName>
        <fullName evidence="2">DUF362 domain-containing protein</fullName>
    </recommendedName>
</protein>
<comment type="caution">
    <text evidence="3">The sequence shown here is derived from an EMBL/GenBank/DDBJ whole genome shotgun (WGS) entry which is preliminary data.</text>
</comment>
<dbReference type="NCBIfam" id="TIGR01409">
    <property type="entry name" value="TAT_signal_seq"/>
    <property type="match status" value="1"/>
</dbReference>
<dbReference type="InterPro" id="IPR006311">
    <property type="entry name" value="TAT_signal"/>
</dbReference>
<dbReference type="RefSeq" id="WP_146525581.1">
    <property type="nucleotide sequence ID" value="NZ_SJPV01000002.1"/>
</dbReference>
<accession>A0A5C6E1R7</accession>
<dbReference type="InterPro" id="IPR019546">
    <property type="entry name" value="TAT_signal_bac_arc"/>
</dbReference>
<evidence type="ECO:0000259" key="2">
    <source>
        <dbReference type="Pfam" id="PF04015"/>
    </source>
</evidence>
<dbReference type="Proteomes" id="UP000319143">
    <property type="component" value="Unassembled WGS sequence"/>
</dbReference>
<evidence type="ECO:0000313" key="4">
    <source>
        <dbReference type="Proteomes" id="UP000319143"/>
    </source>
</evidence>
<organism evidence="3 4">
    <name type="scientific">Novipirellula artificiosorum</name>
    <dbReference type="NCBI Taxonomy" id="2528016"/>
    <lineage>
        <taxon>Bacteria</taxon>
        <taxon>Pseudomonadati</taxon>
        <taxon>Planctomycetota</taxon>
        <taxon>Planctomycetia</taxon>
        <taxon>Pirellulales</taxon>
        <taxon>Pirellulaceae</taxon>
        <taxon>Novipirellula</taxon>
    </lineage>
</organism>
<dbReference type="InterPro" id="IPR007160">
    <property type="entry name" value="DUF362"/>
</dbReference>
<keyword evidence="1" id="KW-0472">Membrane</keyword>
<dbReference type="PROSITE" id="PS51318">
    <property type="entry name" value="TAT"/>
    <property type="match status" value="1"/>
</dbReference>
<evidence type="ECO:0000313" key="3">
    <source>
        <dbReference type="EMBL" id="TWU41089.1"/>
    </source>
</evidence>
<keyword evidence="4" id="KW-1185">Reference proteome</keyword>
<keyword evidence="1" id="KW-0812">Transmembrane</keyword>
<dbReference type="Pfam" id="PF04015">
    <property type="entry name" value="DUF362"/>
    <property type="match status" value="1"/>
</dbReference>
<reference evidence="3 4" key="1">
    <citation type="submission" date="2019-02" db="EMBL/GenBank/DDBJ databases">
        <title>Deep-cultivation of Planctomycetes and their phenomic and genomic characterization uncovers novel biology.</title>
        <authorList>
            <person name="Wiegand S."/>
            <person name="Jogler M."/>
            <person name="Boedeker C."/>
            <person name="Pinto D."/>
            <person name="Vollmers J."/>
            <person name="Rivas-Marin E."/>
            <person name="Kohn T."/>
            <person name="Peeters S.H."/>
            <person name="Heuer A."/>
            <person name="Rast P."/>
            <person name="Oberbeckmann S."/>
            <person name="Bunk B."/>
            <person name="Jeske O."/>
            <person name="Meyerdierks A."/>
            <person name="Storesund J.E."/>
            <person name="Kallscheuer N."/>
            <person name="Luecker S."/>
            <person name="Lage O.M."/>
            <person name="Pohl T."/>
            <person name="Merkel B.J."/>
            <person name="Hornburger P."/>
            <person name="Mueller R.-W."/>
            <person name="Bruemmer F."/>
            <person name="Labrenz M."/>
            <person name="Spormann A.M."/>
            <person name="Op Den Camp H."/>
            <person name="Overmann J."/>
            <person name="Amann R."/>
            <person name="Jetten M.S.M."/>
            <person name="Mascher T."/>
            <person name="Medema M.H."/>
            <person name="Devos D.P."/>
            <person name="Kaster A.-K."/>
            <person name="Ovreas L."/>
            <person name="Rohde M."/>
            <person name="Galperin M.Y."/>
            <person name="Jogler C."/>
        </authorList>
    </citation>
    <scope>NUCLEOTIDE SEQUENCE [LARGE SCALE GENOMIC DNA]</scope>
    <source>
        <strain evidence="3 4">Poly41</strain>
    </source>
</reference>
<dbReference type="EMBL" id="SJPV01000002">
    <property type="protein sequence ID" value="TWU41089.1"/>
    <property type="molecule type" value="Genomic_DNA"/>
</dbReference>
<dbReference type="AlphaFoldDB" id="A0A5C6E1R7"/>
<proteinExistence type="predicted"/>
<gene>
    <name evidence="3" type="ORF">Poly41_19260</name>
</gene>